<evidence type="ECO:0000256" key="9">
    <source>
        <dbReference type="ARBA" id="ARBA00023125"/>
    </source>
</evidence>
<keyword evidence="14" id="KW-1185">Reference proteome</keyword>
<organism evidence="13 14">
    <name type="scientific">Cocos nucifera</name>
    <name type="common">Coconut palm</name>
    <dbReference type="NCBI Taxonomy" id="13894"/>
    <lineage>
        <taxon>Eukaryota</taxon>
        <taxon>Viridiplantae</taxon>
        <taxon>Streptophyta</taxon>
        <taxon>Embryophyta</taxon>
        <taxon>Tracheophyta</taxon>
        <taxon>Spermatophyta</taxon>
        <taxon>Magnoliopsida</taxon>
        <taxon>Liliopsida</taxon>
        <taxon>Arecaceae</taxon>
        <taxon>Arecoideae</taxon>
        <taxon>Cocoseae</taxon>
        <taxon>Attaleinae</taxon>
        <taxon>Cocos</taxon>
    </lineage>
</organism>
<feature type="domain" description="Helicase ATP-binding" evidence="11">
    <location>
        <begin position="36"/>
        <end position="198"/>
    </location>
</feature>
<evidence type="ECO:0000256" key="1">
    <source>
        <dbReference type="ARBA" id="ARBA00022723"/>
    </source>
</evidence>
<keyword evidence="1" id="KW-0479">Metal-binding</keyword>
<dbReference type="CDD" id="cd17917">
    <property type="entry name" value="DEXHc_RHA-like"/>
    <property type="match status" value="1"/>
</dbReference>
<dbReference type="GO" id="GO:0004386">
    <property type="term" value="F:helicase activity"/>
    <property type="evidence" value="ECO:0007669"/>
    <property type="project" value="UniProtKB-KW"/>
</dbReference>
<dbReference type="Proteomes" id="UP000797356">
    <property type="component" value="Chromosome 16"/>
</dbReference>
<protein>
    <submittedName>
        <fullName evidence="13">Uncharacterized protein</fullName>
    </submittedName>
</protein>
<dbReference type="PANTHER" id="PTHR18934">
    <property type="entry name" value="ATP-DEPENDENT RNA HELICASE"/>
    <property type="match status" value="1"/>
</dbReference>
<evidence type="ECO:0000256" key="8">
    <source>
        <dbReference type="ARBA" id="ARBA00022840"/>
    </source>
</evidence>
<dbReference type="EMBL" id="CM017887">
    <property type="protein sequence ID" value="KAG1371262.1"/>
    <property type="molecule type" value="Genomic_DNA"/>
</dbReference>
<keyword evidence="9" id="KW-0238">DNA-binding</keyword>
<dbReference type="GO" id="GO:0003723">
    <property type="term" value="F:RNA binding"/>
    <property type="evidence" value="ECO:0007669"/>
    <property type="project" value="TreeGrafter"/>
</dbReference>
<dbReference type="PROSITE" id="PS51194">
    <property type="entry name" value="HELICASE_CTER"/>
    <property type="match status" value="1"/>
</dbReference>
<dbReference type="Pfam" id="PF00270">
    <property type="entry name" value="DEAD"/>
    <property type="match status" value="1"/>
</dbReference>
<evidence type="ECO:0000313" key="14">
    <source>
        <dbReference type="Proteomes" id="UP000797356"/>
    </source>
</evidence>
<evidence type="ECO:0000256" key="6">
    <source>
        <dbReference type="ARBA" id="ARBA00022806"/>
    </source>
</evidence>
<keyword evidence="5" id="KW-0378">Hydrolase</keyword>
<keyword evidence="7" id="KW-0862">Zinc</keyword>
<dbReference type="CDD" id="cd18791">
    <property type="entry name" value="SF2_C_RHA"/>
    <property type="match status" value="1"/>
</dbReference>
<name>A0A8K0IYW0_COCNU</name>
<proteinExistence type="predicted"/>
<dbReference type="OrthoDB" id="66977at2759"/>
<evidence type="ECO:0000259" key="11">
    <source>
        <dbReference type="PROSITE" id="PS51192"/>
    </source>
</evidence>
<keyword evidence="3" id="KW-0547">Nucleotide-binding</keyword>
<reference evidence="13" key="2">
    <citation type="submission" date="2019-07" db="EMBL/GenBank/DDBJ databases">
        <authorList>
            <person name="Yang Y."/>
            <person name="Bocs S."/>
            <person name="Baudouin L."/>
        </authorList>
    </citation>
    <scope>NUCLEOTIDE SEQUENCE</scope>
    <source>
        <tissue evidence="13">Spear leaf of Hainan Tall coconut</tissue>
    </source>
</reference>
<keyword evidence="2" id="KW-0677">Repeat</keyword>
<gene>
    <name evidence="13" type="ORF">COCNU_16G003560</name>
</gene>
<dbReference type="InterPro" id="IPR001650">
    <property type="entry name" value="Helicase_C-like"/>
</dbReference>
<dbReference type="InterPro" id="IPR027417">
    <property type="entry name" value="P-loop_NTPase"/>
</dbReference>
<dbReference type="GO" id="GO:0016787">
    <property type="term" value="F:hydrolase activity"/>
    <property type="evidence" value="ECO:0007669"/>
    <property type="project" value="UniProtKB-KW"/>
</dbReference>
<evidence type="ECO:0000256" key="10">
    <source>
        <dbReference type="SAM" id="MobiDB-lite"/>
    </source>
</evidence>
<dbReference type="Gene3D" id="3.40.50.300">
    <property type="entry name" value="P-loop containing nucleotide triphosphate hydrolases"/>
    <property type="match status" value="2"/>
</dbReference>
<dbReference type="InterPro" id="IPR014001">
    <property type="entry name" value="Helicase_ATP-bd"/>
</dbReference>
<reference evidence="13" key="1">
    <citation type="journal article" date="2017" name="Gigascience">
        <title>The genome draft of coconut (Cocos nucifera).</title>
        <authorList>
            <person name="Xiao Y."/>
            <person name="Xu P."/>
            <person name="Fan H."/>
            <person name="Baudouin L."/>
            <person name="Xia W."/>
            <person name="Bocs S."/>
            <person name="Xu J."/>
            <person name="Li Q."/>
            <person name="Guo A."/>
            <person name="Zhou L."/>
            <person name="Li J."/>
            <person name="Wu Y."/>
            <person name="Ma Z."/>
            <person name="Armero A."/>
            <person name="Issali A.E."/>
            <person name="Liu N."/>
            <person name="Peng M."/>
            <person name="Yang Y."/>
        </authorList>
    </citation>
    <scope>NUCLEOTIDE SEQUENCE</scope>
    <source>
        <tissue evidence="13">Spear leaf of Hainan Tall coconut</tissue>
    </source>
</reference>
<comment type="caution">
    <text evidence="13">The sequence shown here is derived from an EMBL/GenBank/DDBJ whole genome shotgun (WGS) entry which is preliminary data.</text>
</comment>
<feature type="region of interest" description="Disordered" evidence="10">
    <location>
        <begin position="1"/>
        <end position="25"/>
    </location>
</feature>
<dbReference type="Pfam" id="PF00271">
    <property type="entry name" value="Helicase_C"/>
    <property type="match status" value="1"/>
</dbReference>
<dbReference type="FunFam" id="3.40.50.300:FF:001477">
    <property type="entry name" value="Zinc finger helicase family protein"/>
    <property type="match status" value="1"/>
</dbReference>
<feature type="domain" description="Helicase C-terminal" evidence="12">
    <location>
        <begin position="257"/>
        <end position="470"/>
    </location>
</feature>
<dbReference type="GO" id="GO:0005524">
    <property type="term" value="F:ATP binding"/>
    <property type="evidence" value="ECO:0007669"/>
    <property type="project" value="UniProtKB-KW"/>
</dbReference>
<evidence type="ECO:0000256" key="2">
    <source>
        <dbReference type="ARBA" id="ARBA00022737"/>
    </source>
</evidence>
<dbReference type="GO" id="GO:0003677">
    <property type="term" value="F:DNA binding"/>
    <property type="evidence" value="ECO:0007669"/>
    <property type="project" value="UniProtKB-KW"/>
</dbReference>
<dbReference type="PROSITE" id="PS51192">
    <property type="entry name" value="HELICASE_ATP_BIND_1"/>
    <property type="match status" value="1"/>
</dbReference>
<dbReference type="SMART" id="SM00487">
    <property type="entry name" value="DEXDc"/>
    <property type="match status" value="1"/>
</dbReference>
<evidence type="ECO:0000259" key="12">
    <source>
        <dbReference type="PROSITE" id="PS51194"/>
    </source>
</evidence>
<feature type="compositionally biased region" description="Low complexity" evidence="10">
    <location>
        <begin position="7"/>
        <end position="21"/>
    </location>
</feature>
<dbReference type="GO" id="GO:0008270">
    <property type="term" value="F:zinc ion binding"/>
    <property type="evidence" value="ECO:0007669"/>
    <property type="project" value="UniProtKB-KW"/>
</dbReference>
<accession>A0A8K0IYW0</accession>
<evidence type="ECO:0000256" key="4">
    <source>
        <dbReference type="ARBA" id="ARBA00022771"/>
    </source>
</evidence>
<dbReference type="SUPFAM" id="SSF52540">
    <property type="entry name" value="P-loop containing nucleoside triphosphate hydrolases"/>
    <property type="match status" value="1"/>
</dbReference>
<keyword evidence="6" id="KW-0347">Helicase</keyword>
<dbReference type="PANTHER" id="PTHR18934:SF221">
    <property type="entry name" value="ATP-DEPENDENT RNA HELICASE DHX34-RELATED"/>
    <property type="match status" value="1"/>
</dbReference>
<sequence>MGKDWESSSVASSSTAASSSAPRPPLPVMALRRKIVEKIQENRVTLIVGDTGCGKSSQVPQFLLEENMEPILCTQPRRFAVVAVARMVAKARNCDVGGEIGYHIGHSNVSDINSTRIVFKTAGVLLEQMRDMGLAALRYKVIILDEVHERSVESDLVLACLKQFMIKSKDLRVVLMSATADITRYRDYFKDLGRGERVEVIAIPSASQHIMFQRKVLYLEQVSELLEISSESLSDIYCSGPNPAAAKADMDPQVHMLIHMLILHLHENEPDIEKSILVFLPTYYALEQQWILLRPLSSFFKVYILHRSIDTDQALLAMRVLRSHRKVILATNIAESSVTIPGVAFIIDSCRSLQVVWDFNRKKDSADLVWVSKSQKVMDPPDPEIVEDALRLLVHSKALGRPLHHRGRYEPTFYGRLLDSLPLSFDASVLTLKFDEDVMNMMHRFRPGFIVKNEVPSYFEPYAFEHTCLLQSDLAEDVDALTLEDENLDLITERKSCLSVPYVSPTDFQGAYVAEKLTTLIKEGCRNGDSCFFSHGYDPHFATATSLYACSEEDENASSHSFLQLLPGIANDHVLILNDKDLYFSSNLSCHYDPSKIIVTNPNPCSSESDCVSNVIQQNLLKNFFEYLAIRIFADTLYDVRVIVTMNNIRFAQLEVEKLARECFFYLIRSFPFDESSFGKFSDLSGSTRPMQVSKPISYVFNMHPPTDIQFGDYAAAFHRGLYNNA</sequence>
<dbReference type="AlphaFoldDB" id="A0A8K0IYW0"/>
<evidence type="ECO:0000256" key="5">
    <source>
        <dbReference type="ARBA" id="ARBA00022801"/>
    </source>
</evidence>
<dbReference type="InterPro" id="IPR011545">
    <property type="entry name" value="DEAD/DEAH_box_helicase_dom"/>
</dbReference>
<evidence type="ECO:0000256" key="7">
    <source>
        <dbReference type="ARBA" id="ARBA00022833"/>
    </source>
</evidence>
<evidence type="ECO:0000313" key="13">
    <source>
        <dbReference type="EMBL" id="KAG1371262.1"/>
    </source>
</evidence>
<keyword evidence="8" id="KW-0067">ATP-binding</keyword>
<evidence type="ECO:0000256" key="3">
    <source>
        <dbReference type="ARBA" id="ARBA00022741"/>
    </source>
</evidence>
<keyword evidence="4" id="KW-0863">Zinc-finger</keyword>